<evidence type="ECO:0000313" key="1">
    <source>
        <dbReference type="EMBL" id="KAF1836205.1"/>
    </source>
</evidence>
<dbReference type="OrthoDB" id="6105938at2759"/>
<protein>
    <submittedName>
        <fullName evidence="1">Uncharacterized protein</fullName>
    </submittedName>
</protein>
<dbReference type="PANTHER" id="PTHR38846:SF1">
    <property type="entry name" value="C3H1-TYPE DOMAIN-CONTAINING PROTEIN"/>
    <property type="match status" value="1"/>
</dbReference>
<feature type="non-terminal residue" evidence="1">
    <location>
        <position position="1"/>
    </location>
</feature>
<sequence>ASQAGDWFLKFAPFVYDPTFGILSNFDRLAASRKWGDKLTRKHWAECQAVEFGQLYGKDSTKLEAWQQLCRDVNIDPVPDSITQCKKASRSRKVWVNLVNLIDHRNLGVELIRFKNYRQFQEYTVELGNIFPKKKARENGFICALLRKL</sequence>
<evidence type="ECO:0000313" key="2">
    <source>
        <dbReference type="Proteomes" id="UP000800040"/>
    </source>
</evidence>
<organism evidence="1 2">
    <name type="scientific">Decorospora gaudefroyi</name>
    <dbReference type="NCBI Taxonomy" id="184978"/>
    <lineage>
        <taxon>Eukaryota</taxon>
        <taxon>Fungi</taxon>
        <taxon>Dikarya</taxon>
        <taxon>Ascomycota</taxon>
        <taxon>Pezizomycotina</taxon>
        <taxon>Dothideomycetes</taxon>
        <taxon>Pleosporomycetidae</taxon>
        <taxon>Pleosporales</taxon>
        <taxon>Pleosporineae</taxon>
        <taxon>Pleosporaceae</taxon>
        <taxon>Decorospora</taxon>
    </lineage>
</organism>
<dbReference type="Proteomes" id="UP000800040">
    <property type="component" value="Unassembled WGS sequence"/>
</dbReference>
<dbReference type="EMBL" id="ML975276">
    <property type="protein sequence ID" value="KAF1836205.1"/>
    <property type="molecule type" value="Genomic_DNA"/>
</dbReference>
<keyword evidence="2" id="KW-1185">Reference proteome</keyword>
<name>A0A6A5KDR8_9PLEO</name>
<reference evidence="1" key="1">
    <citation type="submission" date="2020-01" db="EMBL/GenBank/DDBJ databases">
        <authorList>
            <consortium name="DOE Joint Genome Institute"/>
            <person name="Haridas S."/>
            <person name="Albert R."/>
            <person name="Binder M."/>
            <person name="Bloem J."/>
            <person name="Labutti K."/>
            <person name="Salamov A."/>
            <person name="Andreopoulos B."/>
            <person name="Baker S.E."/>
            <person name="Barry K."/>
            <person name="Bills G."/>
            <person name="Bluhm B.H."/>
            <person name="Cannon C."/>
            <person name="Castanera R."/>
            <person name="Culley D.E."/>
            <person name="Daum C."/>
            <person name="Ezra D."/>
            <person name="Gonzalez J.B."/>
            <person name="Henrissat B."/>
            <person name="Kuo A."/>
            <person name="Liang C."/>
            <person name="Lipzen A."/>
            <person name="Lutzoni F."/>
            <person name="Magnuson J."/>
            <person name="Mondo S."/>
            <person name="Nolan M."/>
            <person name="Ohm R."/>
            <person name="Pangilinan J."/>
            <person name="Park H.-J."/>
            <person name="Ramirez L."/>
            <person name="Alfaro M."/>
            <person name="Sun H."/>
            <person name="Tritt A."/>
            <person name="Yoshinaga Y."/>
            <person name="Zwiers L.-H."/>
            <person name="Turgeon B.G."/>
            <person name="Goodwin S.B."/>
            <person name="Spatafora J.W."/>
            <person name="Crous P.W."/>
            <person name="Grigoriev I.V."/>
        </authorList>
    </citation>
    <scope>NUCLEOTIDE SEQUENCE</scope>
    <source>
        <strain evidence="1">P77</strain>
    </source>
</reference>
<gene>
    <name evidence="1" type="ORF">BDW02DRAFT_494169</name>
</gene>
<dbReference type="AlphaFoldDB" id="A0A6A5KDR8"/>
<dbReference type="PANTHER" id="PTHR38846">
    <property type="entry name" value="C3H1-TYPE DOMAIN-CONTAINING PROTEIN"/>
    <property type="match status" value="1"/>
</dbReference>
<accession>A0A6A5KDR8</accession>
<proteinExistence type="predicted"/>